<accession>A0ABV0CTL1</accession>
<dbReference type="InterPro" id="IPR024077">
    <property type="entry name" value="Neurolysin/TOP_dom2"/>
</dbReference>
<keyword evidence="5 7" id="KW-0862">Zinc</keyword>
<sequence>MKTRLLASSMLAIMTAACATTPDSAPMDVASSPPAPGVPEATSAFAELSTLPFHAPDFTALSDADYQPAIEEAIAIQIAEIEQIANNPEPPTFSNTIVAMERTGQVYSRATAAFDQKVSADINDTLAAADEALAPQRAALSDAIYLNPKLFARVKAIYDNRAAMSMIREDAMLLETTYADFVHNGALLSDAAKAELKQINGRLSELGAQIPQRITEGQADAALTVDTVEELSGLSEGQIAAAAAAAEEAGMPGRYVLAMTNTTSHPLLSQLNNRTTRERLYRANSTRNYAGDNETVDMIREVVELRTRVARIFGTPDYATWQMYDRMAKTPERAIGFMEEMVPALRATQEREAAAINAMIEREGGDFTVQPWDWPYYAEKIRQERYALDNEAIKQYFVVDRVLEDGVFFMANKLYGLTFEKRTDIPVYHEGVSVYTVFDADGSELALFYFDPFQRDSKGGGAWMNNFIEQSHLLGLKPVIANTLNVAPPAAGQPALMTWDDVTTTFHEFGHALHGMFADQRYPSLSGTNTARDWVEFPSQFHEPFAAVPEVLQNYAKHWQTGETIPMEMVEAIDRASKFNQGYDFGELITAQLLDMKWHSLAPGEAPADVLAFEQDALASMGLRTDLVPPRYYTPYFRHIFGHGYQAGYYSYTWTNMLAKDGYAWVEANGGMTRANGDHIRETFLGQGHSNSYEQMYRDFTGHDPEVGPLLEALGLTGGVASTGSKCEDQEKGCVG</sequence>
<evidence type="ECO:0000313" key="11">
    <source>
        <dbReference type="Proteomes" id="UP001484535"/>
    </source>
</evidence>
<evidence type="ECO:0000256" key="6">
    <source>
        <dbReference type="ARBA" id="ARBA00023049"/>
    </source>
</evidence>
<dbReference type="InterPro" id="IPR024079">
    <property type="entry name" value="MetalloPept_cat_dom_sf"/>
</dbReference>
<reference evidence="10 11" key="1">
    <citation type="submission" date="2024-05" db="EMBL/GenBank/DDBJ databases">
        <authorList>
            <person name="Park S."/>
        </authorList>
    </citation>
    <scope>NUCLEOTIDE SEQUENCE [LARGE SCALE GENOMIC DNA]</scope>
    <source>
        <strain evidence="10 11">DGU5</strain>
    </source>
</reference>
<keyword evidence="8" id="KW-0732">Signal</keyword>
<organism evidence="10 11">
    <name type="scientific">Aurantiacibacter flavus</name>
    <dbReference type="NCBI Taxonomy" id="3145232"/>
    <lineage>
        <taxon>Bacteria</taxon>
        <taxon>Pseudomonadati</taxon>
        <taxon>Pseudomonadota</taxon>
        <taxon>Alphaproteobacteria</taxon>
        <taxon>Sphingomonadales</taxon>
        <taxon>Erythrobacteraceae</taxon>
        <taxon>Aurantiacibacter</taxon>
    </lineage>
</organism>
<dbReference type="InterPro" id="IPR045090">
    <property type="entry name" value="Pept_M3A_M3B"/>
</dbReference>
<dbReference type="Proteomes" id="UP001484535">
    <property type="component" value="Unassembled WGS sequence"/>
</dbReference>
<dbReference type="EC" id="3.4.24.-" evidence="10"/>
<dbReference type="GO" id="GO:0016787">
    <property type="term" value="F:hydrolase activity"/>
    <property type="evidence" value="ECO:0007669"/>
    <property type="project" value="UniProtKB-KW"/>
</dbReference>
<evidence type="ECO:0000256" key="2">
    <source>
        <dbReference type="ARBA" id="ARBA00022670"/>
    </source>
</evidence>
<dbReference type="PANTHER" id="PTHR43660:SF1">
    <property type="entry name" value="DIPEPTIDYL CARBOXYPEPTIDASE"/>
    <property type="match status" value="1"/>
</dbReference>
<dbReference type="PANTHER" id="PTHR43660">
    <property type="entry name" value="DIPEPTIDYL CARBOXYPEPTIDASE"/>
    <property type="match status" value="1"/>
</dbReference>
<dbReference type="SUPFAM" id="SSF55486">
    <property type="entry name" value="Metalloproteases ('zincins'), catalytic domain"/>
    <property type="match status" value="1"/>
</dbReference>
<keyword evidence="2 7" id="KW-0645">Protease</keyword>
<evidence type="ECO:0000256" key="4">
    <source>
        <dbReference type="ARBA" id="ARBA00022801"/>
    </source>
</evidence>
<comment type="cofactor">
    <cofactor evidence="7">
        <name>Zn(2+)</name>
        <dbReference type="ChEBI" id="CHEBI:29105"/>
    </cofactor>
    <text evidence="7">Binds 1 zinc ion.</text>
</comment>
<dbReference type="CDD" id="cd06456">
    <property type="entry name" value="M3A_DCP"/>
    <property type="match status" value="1"/>
</dbReference>
<dbReference type="EMBL" id="JBDLBR010000001">
    <property type="protein sequence ID" value="MEN7535971.1"/>
    <property type="molecule type" value="Genomic_DNA"/>
</dbReference>
<dbReference type="Gene3D" id="3.40.390.10">
    <property type="entry name" value="Collagenase (Catalytic Domain)"/>
    <property type="match status" value="1"/>
</dbReference>
<feature type="chain" id="PRO_5046631673" evidence="8">
    <location>
        <begin position="20"/>
        <end position="736"/>
    </location>
</feature>
<dbReference type="Gene3D" id="1.10.1370.10">
    <property type="entry name" value="Neurolysin, domain 3"/>
    <property type="match status" value="1"/>
</dbReference>
<feature type="signal peptide" evidence="8">
    <location>
        <begin position="1"/>
        <end position="19"/>
    </location>
</feature>
<comment type="similarity">
    <text evidence="1 7">Belongs to the peptidase M3 family.</text>
</comment>
<evidence type="ECO:0000256" key="8">
    <source>
        <dbReference type="SAM" id="SignalP"/>
    </source>
</evidence>
<dbReference type="Pfam" id="PF01432">
    <property type="entry name" value="Peptidase_M3"/>
    <property type="match status" value="1"/>
</dbReference>
<dbReference type="InterPro" id="IPR001567">
    <property type="entry name" value="Pept_M3A_M3B_dom"/>
</dbReference>
<protein>
    <submittedName>
        <fullName evidence="10">M3 family metallopeptidase</fullName>
        <ecNumber evidence="10">3.4.24.-</ecNumber>
    </submittedName>
</protein>
<evidence type="ECO:0000256" key="1">
    <source>
        <dbReference type="ARBA" id="ARBA00006040"/>
    </source>
</evidence>
<gene>
    <name evidence="10" type="ORF">ABDJ38_02140</name>
</gene>
<proteinExistence type="inferred from homology"/>
<dbReference type="Gene3D" id="1.10.1370.40">
    <property type="match status" value="1"/>
</dbReference>
<keyword evidence="3 7" id="KW-0479">Metal-binding</keyword>
<dbReference type="InterPro" id="IPR034005">
    <property type="entry name" value="M3A_DCP"/>
</dbReference>
<feature type="domain" description="Peptidase M3A/M3B catalytic" evidence="9">
    <location>
        <begin position="268"/>
        <end position="715"/>
    </location>
</feature>
<evidence type="ECO:0000313" key="10">
    <source>
        <dbReference type="EMBL" id="MEN7535971.1"/>
    </source>
</evidence>
<keyword evidence="11" id="KW-1185">Reference proteome</keyword>
<dbReference type="PROSITE" id="PS51257">
    <property type="entry name" value="PROKAR_LIPOPROTEIN"/>
    <property type="match status" value="1"/>
</dbReference>
<name>A0ABV0CTL1_9SPHN</name>
<keyword evidence="6 7" id="KW-0482">Metalloprotease</keyword>
<dbReference type="RefSeq" id="WP_346783427.1">
    <property type="nucleotide sequence ID" value="NZ_JBDLBR010000001.1"/>
</dbReference>
<evidence type="ECO:0000256" key="7">
    <source>
        <dbReference type="RuleBase" id="RU003435"/>
    </source>
</evidence>
<keyword evidence="4 7" id="KW-0378">Hydrolase</keyword>
<comment type="caution">
    <text evidence="10">The sequence shown here is derived from an EMBL/GenBank/DDBJ whole genome shotgun (WGS) entry which is preliminary data.</text>
</comment>
<evidence type="ECO:0000256" key="3">
    <source>
        <dbReference type="ARBA" id="ARBA00022723"/>
    </source>
</evidence>
<evidence type="ECO:0000259" key="9">
    <source>
        <dbReference type="Pfam" id="PF01432"/>
    </source>
</evidence>
<evidence type="ECO:0000256" key="5">
    <source>
        <dbReference type="ARBA" id="ARBA00022833"/>
    </source>
</evidence>